<dbReference type="OrthoDB" id="5242705at2759"/>
<gene>
    <name evidence="3" type="ORF">CC86DRAFT_375415</name>
</gene>
<dbReference type="Proteomes" id="UP000799424">
    <property type="component" value="Unassembled WGS sequence"/>
</dbReference>
<keyword evidence="2" id="KW-0812">Transmembrane</keyword>
<dbReference type="InterPro" id="IPR021514">
    <property type="entry name" value="DUF3176"/>
</dbReference>
<dbReference type="PANTHER" id="PTHR35394:SF5">
    <property type="entry name" value="DUF3176 DOMAIN-CONTAINING PROTEIN"/>
    <property type="match status" value="1"/>
</dbReference>
<sequence length="645" mass="72302">MSSNFSMTRYGSPTRLSSTPGHARGSPTEYDAASLPHLNSQDDNARTTFTSHSPQDFDDSAASSSIIARPYTRGEFVRLLFQTWRWEFLTWLLGTCGLATTIVILIVFNGKPQHEWRSNVQITAIVAALAQLSQSALLVATAASIGQAKWRWLRKDRKAYDIDRFDLASRGPDGALRLLWYLRMRPHLVTLGALSTILMLAFPIFVQQSVSMNNTGSIIKDTDAFLYRATNVTGKLESLEPLIGISSPSDPTAIISGITSQYINPANVTGICATGSVGRCAWKPFTTLAVCSSVENVTDKLVSHDQNNMPPTLPFTGEGPENWENTTIYSKVSLPVAYLNSNPGNGVGPANQSRIDAPFFAEIYVSFYDACLKEEDERGSLSGTDMIRYWNAYKATMYPCLQTLNSSFEGSWRSDITGTPQNLQWRYIIQNNRAINCVRDNTGEDFCMDQSLKYDIGDALYRAYNFSLDIDRSPDGSSRNTIKSAWTPFLIGDIRGARVSGPWRDPCIDRTKPFRNFGHRMENIAASLGIAFRSMEGRTVVNGTAWSTVPTIEVTFVWLLMPIILYFMITFFFFTTIARSKGAPPWKSSALALMKSTDPHVAIREWKEIKDYAVKNSVRLDDNGETWHLAETHRRDVKMRRREER</sequence>
<dbReference type="Pfam" id="PF11374">
    <property type="entry name" value="DUF3176"/>
    <property type="match status" value="1"/>
</dbReference>
<evidence type="ECO:0000256" key="1">
    <source>
        <dbReference type="SAM" id="MobiDB-lite"/>
    </source>
</evidence>
<reference evidence="3" key="1">
    <citation type="journal article" date="2020" name="Stud. Mycol.">
        <title>101 Dothideomycetes genomes: a test case for predicting lifestyles and emergence of pathogens.</title>
        <authorList>
            <person name="Haridas S."/>
            <person name="Albert R."/>
            <person name="Binder M."/>
            <person name="Bloem J."/>
            <person name="Labutti K."/>
            <person name="Salamov A."/>
            <person name="Andreopoulos B."/>
            <person name="Baker S."/>
            <person name="Barry K."/>
            <person name="Bills G."/>
            <person name="Bluhm B."/>
            <person name="Cannon C."/>
            <person name="Castanera R."/>
            <person name="Culley D."/>
            <person name="Daum C."/>
            <person name="Ezra D."/>
            <person name="Gonzalez J."/>
            <person name="Henrissat B."/>
            <person name="Kuo A."/>
            <person name="Liang C."/>
            <person name="Lipzen A."/>
            <person name="Lutzoni F."/>
            <person name="Magnuson J."/>
            <person name="Mondo S."/>
            <person name="Nolan M."/>
            <person name="Ohm R."/>
            <person name="Pangilinan J."/>
            <person name="Park H.-J."/>
            <person name="Ramirez L."/>
            <person name="Alfaro M."/>
            <person name="Sun H."/>
            <person name="Tritt A."/>
            <person name="Yoshinaga Y."/>
            <person name="Zwiers L.-H."/>
            <person name="Turgeon B."/>
            <person name="Goodwin S."/>
            <person name="Spatafora J."/>
            <person name="Crous P."/>
            <person name="Grigoriev I."/>
        </authorList>
    </citation>
    <scope>NUCLEOTIDE SEQUENCE</scope>
    <source>
        <strain evidence="3">CBS 113818</strain>
    </source>
</reference>
<feature type="transmembrane region" description="Helical" evidence="2">
    <location>
        <begin position="88"/>
        <end position="108"/>
    </location>
</feature>
<keyword evidence="2" id="KW-0472">Membrane</keyword>
<evidence type="ECO:0000313" key="4">
    <source>
        <dbReference type="Proteomes" id="UP000799424"/>
    </source>
</evidence>
<feature type="transmembrane region" description="Helical" evidence="2">
    <location>
        <begin position="120"/>
        <end position="145"/>
    </location>
</feature>
<keyword evidence="2" id="KW-1133">Transmembrane helix</keyword>
<dbReference type="EMBL" id="MU006247">
    <property type="protein sequence ID" value="KAF2818990.1"/>
    <property type="molecule type" value="Genomic_DNA"/>
</dbReference>
<dbReference type="AlphaFoldDB" id="A0A6A6ZD82"/>
<organism evidence="3 4">
    <name type="scientific">Ophiobolus disseminans</name>
    <dbReference type="NCBI Taxonomy" id="1469910"/>
    <lineage>
        <taxon>Eukaryota</taxon>
        <taxon>Fungi</taxon>
        <taxon>Dikarya</taxon>
        <taxon>Ascomycota</taxon>
        <taxon>Pezizomycotina</taxon>
        <taxon>Dothideomycetes</taxon>
        <taxon>Pleosporomycetidae</taxon>
        <taxon>Pleosporales</taxon>
        <taxon>Pleosporineae</taxon>
        <taxon>Phaeosphaeriaceae</taxon>
        <taxon>Ophiobolus</taxon>
    </lineage>
</organism>
<keyword evidence="4" id="KW-1185">Reference proteome</keyword>
<feature type="compositionally biased region" description="Polar residues" evidence="1">
    <location>
        <begin position="37"/>
        <end position="54"/>
    </location>
</feature>
<proteinExistence type="predicted"/>
<name>A0A6A6ZD82_9PLEO</name>
<accession>A0A6A6ZD82</accession>
<feature type="transmembrane region" description="Helical" evidence="2">
    <location>
        <begin position="187"/>
        <end position="206"/>
    </location>
</feature>
<feature type="region of interest" description="Disordered" evidence="1">
    <location>
        <begin position="1"/>
        <end position="56"/>
    </location>
</feature>
<feature type="transmembrane region" description="Helical" evidence="2">
    <location>
        <begin position="556"/>
        <end position="578"/>
    </location>
</feature>
<protein>
    <submittedName>
        <fullName evidence="3">Uncharacterized protein</fullName>
    </submittedName>
</protein>
<evidence type="ECO:0000313" key="3">
    <source>
        <dbReference type="EMBL" id="KAF2818990.1"/>
    </source>
</evidence>
<feature type="compositionally biased region" description="Polar residues" evidence="1">
    <location>
        <begin position="1"/>
        <end position="20"/>
    </location>
</feature>
<dbReference type="PANTHER" id="PTHR35394">
    <property type="entry name" value="DUF3176 DOMAIN-CONTAINING PROTEIN"/>
    <property type="match status" value="1"/>
</dbReference>
<evidence type="ECO:0000256" key="2">
    <source>
        <dbReference type="SAM" id="Phobius"/>
    </source>
</evidence>